<name>A0A5C3N1F3_9AGAM</name>
<reference evidence="2 3" key="1">
    <citation type="journal article" date="2019" name="Nat. Ecol. Evol.">
        <title>Megaphylogeny resolves global patterns of mushroom evolution.</title>
        <authorList>
            <person name="Varga T."/>
            <person name="Krizsan K."/>
            <person name="Foldi C."/>
            <person name="Dima B."/>
            <person name="Sanchez-Garcia M."/>
            <person name="Sanchez-Ramirez S."/>
            <person name="Szollosi G.J."/>
            <person name="Szarkandi J.G."/>
            <person name="Papp V."/>
            <person name="Albert L."/>
            <person name="Andreopoulos W."/>
            <person name="Angelini C."/>
            <person name="Antonin V."/>
            <person name="Barry K.W."/>
            <person name="Bougher N.L."/>
            <person name="Buchanan P."/>
            <person name="Buyck B."/>
            <person name="Bense V."/>
            <person name="Catcheside P."/>
            <person name="Chovatia M."/>
            <person name="Cooper J."/>
            <person name="Damon W."/>
            <person name="Desjardin D."/>
            <person name="Finy P."/>
            <person name="Geml J."/>
            <person name="Haridas S."/>
            <person name="Hughes K."/>
            <person name="Justo A."/>
            <person name="Karasinski D."/>
            <person name="Kautmanova I."/>
            <person name="Kiss B."/>
            <person name="Kocsube S."/>
            <person name="Kotiranta H."/>
            <person name="LaButti K.M."/>
            <person name="Lechner B.E."/>
            <person name="Liimatainen K."/>
            <person name="Lipzen A."/>
            <person name="Lukacs Z."/>
            <person name="Mihaltcheva S."/>
            <person name="Morgado L.N."/>
            <person name="Niskanen T."/>
            <person name="Noordeloos M.E."/>
            <person name="Ohm R.A."/>
            <person name="Ortiz-Santana B."/>
            <person name="Ovrebo C."/>
            <person name="Racz N."/>
            <person name="Riley R."/>
            <person name="Savchenko A."/>
            <person name="Shiryaev A."/>
            <person name="Soop K."/>
            <person name="Spirin V."/>
            <person name="Szebenyi C."/>
            <person name="Tomsovsky M."/>
            <person name="Tulloss R.E."/>
            <person name="Uehling J."/>
            <person name="Grigoriev I.V."/>
            <person name="Vagvolgyi C."/>
            <person name="Papp T."/>
            <person name="Martin F.M."/>
            <person name="Miettinen O."/>
            <person name="Hibbett D.S."/>
            <person name="Nagy L.G."/>
        </authorList>
    </citation>
    <scope>NUCLEOTIDE SEQUENCE [LARGE SCALE GENOMIC DNA]</scope>
    <source>
        <strain evidence="2 3">OMC1185</strain>
    </source>
</reference>
<proteinExistence type="predicted"/>
<feature type="compositionally biased region" description="Low complexity" evidence="1">
    <location>
        <begin position="105"/>
        <end position="134"/>
    </location>
</feature>
<organism evidence="2 3">
    <name type="scientific">Heliocybe sulcata</name>
    <dbReference type="NCBI Taxonomy" id="5364"/>
    <lineage>
        <taxon>Eukaryota</taxon>
        <taxon>Fungi</taxon>
        <taxon>Dikarya</taxon>
        <taxon>Basidiomycota</taxon>
        <taxon>Agaricomycotina</taxon>
        <taxon>Agaricomycetes</taxon>
        <taxon>Gloeophyllales</taxon>
        <taxon>Gloeophyllaceae</taxon>
        <taxon>Heliocybe</taxon>
    </lineage>
</organism>
<evidence type="ECO:0000256" key="1">
    <source>
        <dbReference type="SAM" id="MobiDB-lite"/>
    </source>
</evidence>
<accession>A0A5C3N1F3</accession>
<feature type="region of interest" description="Disordered" evidence="1">
    <location>
        <begin position="42"/>
        <end position="187"/>
    </location>
</feature>
<evidence type="ECO:0000313" key="2">
    <source>
        <dbReference type="EMBL" id="TFK51013.1"/>
    </source>
</evidence>
<evidence type="ECO:0000313" key="3">
    <source>
        <dbReference type="Proteomes" id="UP000305948"/>
    </source>
</evidence>
<feature type="region of interest" description="Disordered" evidence="1">
    <location>
        <begin position="1"/>
        <end position="22"/>
    </location>
</feature>
<dbReference type="Proteomes" id="UP000305948">
    <property type="component" value="Unassembled WGS sequence"/>
</dbReference>
<keyword evidence="3" id="KW-1185">Reference proteome</keyword>
<protein>
    <submittedName>
        <fullName evidence="2">Uncharacterized protein</fullName>
    </submittedName>
</protein>
<feature type="compositionally biased region" description="Basic and acidic residues" evidence="1">
    <location>
        <begin position="140"/>
        <end position="155"/>
    </location>
</feature>
<dbReference type="AlphaFoldDB" id="A0A5C3N1F3"/>
<gene>
    <name evidence="2" type="ORF">OE88DRAFT_205190</name>
</gene>
<feature type="compositionally biased region" description="Low complexity" evidence="1">
    <location>
        <begin position="48"/>
        <end position="71"/>
    </location>
</feature>
<sequence length="198" mass="21400">MADAFATWDGFYTGPPGPYKSSALDKCRSLLKPARYNSIMSSNAASLPEKPAQAPSSEPEPSLAQAPASEPGPEPELVEIRPSHPPEQVPTLADVMAARTQTRVTAAKAQTRIAQTAAAAPPRASSPSPVTSRPISKTKASKEDAFAKKQRELLQRQKKFSKDIATGPKKKAKEKVQQVGEEPPKQRGFLSALFQRWL</sequence>
<dbReference type="EMBL" id="ML213512">
    <property type="protein sequence ID" value="TFK51013.1"/>
    <property type="molecule type" value="Genomic_DNA"/>
</dbReference>